<dbReference type="CDD" id="cd06233">
    <property type="entry name" value="M14-like"/>
    <property type="match status" value="1"/>
</dbReference>
<dbReference type="Pfam" id="PF10994">
    <property type="entry name" value="DUF2817"/>
    <property type="match status" value="1"/>
</dbReference>
<accession>A0ABS0PGE3</accession>
<dbReference type="SUPFAM" id="SSF53187">
    <property type="entry name" value="Zn-dependent exopeptidases"/>
    <property type="match status" value="1"/>
</dbReference>
<comment type="caution">
    <text evidence="1">The sequence shown here is derived from an EMBL/GenBank/DDBJ whole genome shotgun (WGS) entry which is preliminary data.</text>
</comment>
<sequence>MTLNCAKYLSSSLFSDSYAEARQKFMAAAPASRAYQCSANGPAGQALFTDAAYFGAADAKKLLVLVSGTHGPEGYCGSAAQLTFLESKLHETLPPSAAVLCIHALNAYGFAWDRRVTAEGCDLNRNFIDFSKTVPPNLGYEELAEHFVPIDMTKEGIQRAEAAIAAYRSVHGELRVRAARSSGQYTRPGGLFYGGAGPTEARRILEQIVAEFDVVRRDSVIIIDYHTGLGRYGYGELQCEQASGVRGYERAVSMFGPSVTSPELGTSSSVVISGSQDEFWEWALGNRHTYVALEFGTYDPKPEVLRNDHWLFMHRPQDADSELGRQIRNATKRHYYPQRLDWKEMVVWRSHQVHRQAVEALTTGN</sequence>
<dbReference type="RefSeq" id="WP_197957716.1">
    <property type="nucleotide sequence ID" value="NZ_JACCHP010000001.1"/>
</dbReference>
<organism evidence="1 2">
    <name type="scientific">Bradyrhizobium agreste</name>
    <dbReference type="NCBI Taxonomy" id="2751811"/>
    <lineage>
        <taxon>Bacteria</taxon>
        <taxon>Pseudomonadati</taxon>
        <taxon>Pseudomonadota</taxon>
        <taxon>Alphaproteobacteria</taxon>
        <taxon>Hyphomicrobiales</taxon>
        <taxon>Nitrobacteraceae</taxon>
        <taxon>Bradyrhizobium</taxon>
    </lineage>
</organism>
<dbReference type="InterPro" id="IPR021259">
    <property type="entry name" value="DUF2817"/>
</dbReference>
<dbReference type="EMBL" id="JACCHP010000001">
    <property type="protein sequence ID" value="MBH5396264.1"/>
    <property type="molecule type" value="Genomic_DNA"/>
</dbReference>
<evidence type="ECO:0000313" key="2">
    <source>
        <dbReference type="Proteomes" id="UP000807370"/>
    </source>
</evidence>
<proteinExistence type="predicted"/>
<evidence type="ECO:0000313" key="1">
    <source>
        <dbReference type="EMBL" id="MBH5396264.1"/>
    </source>
</evidence>
<dbReference type="Proteomes" id="UP000807370">
    <property type="component" value="Unassembled WGS sequence"/>
</dbReference>
<name>A0ABS0PGE3_9BRAD</name>
<reference evidence="1 2" key="1">
    <citation type="submission" date="2020-07" db="EMBL/GenBank/DDBJ databases">
        <title>Bradyrhizobium diversity isolated from nodules of indigenous legumes of Western Australia.</title>
        <authorList>
            <person name="Klepa M.S."/>
        </authorList>
    </citation>
    <scope>NUCLEOTIDE SEQUENCE [LARGE SCALE GENOMIC DNA]</scope>
    <source>
        <strain evidence="1 2">CNPSo 4010</strain>
    </source>
</reference>
<gene>
    <name evidence="1" type="ORF">HZZ13_00255</name>
</gene>
<dbReference type="Gene3D" id="3.40.630.10">
    <property type="entry name" value="Zn peptidases"/>
    <property type="match status" value="1"/>
</dbReference>
<keyword evidence="2" id="KW-1185">Reference proteome</keyword>
<protein>
    <submittedName>
        <fullName evidence="1">DUF2817 domain-containing protein</fullName>
    </submittedName>
</protein>